<evidence type="ECO:0000313" key="2">
    <source>
        <dbReference type="WBParaSite" id="maker-uti_cns_0046279-snap-gene-0.3-mRNA-1"/>
    </source>
</evidence>
<keyword evidence="1" id="KW-1185">Reference proteome</keyword>
<proteinExistence type="predicted"/>
<sequence>MSVINSVNKKSIAIVGSGLSGLTAACLLHKLGFSVTVFEAAPDRIGGRIFSVWEVWQQRQDNLPDLCDQSSTYQYDWTQCACVTDSGQPVDCSDIRQAEQTIRQHLADVYNLPPSVLKDAYSDRMGAYVESKLPMDADSTIYGSALKTFALFYANVEGVHSLNDLSIVGGSDYTCPDGQCLVAGGMVGLIDALADRLPDNCVRLNS</sequence>
<dbReference type="InterPro" id="IPR036188">
    <property type="entry name" value="FAD/NAD-bd_sf"/>
</dbReference>
<name>A0A1I8JA14_9PLAT</name>
<dbReference type="Proteomes" id="UP000095280">
    <property type="component" value="Unplaced"/>
</dbReference>
<dbReference type="WBParaSite" id="maker-uti_cns_0046279-snap-gene-0.3-mRNA-1">
    <property type="protein sequence ID" value="maker-uti_cns_0046279-snap-gene-0.3-mRNA-1"/>
    <property type="gene ID" value="maker-uti_cns_0046279-snap-gene-0.3"/>
</dbReference>
<reference evidence="2" key="1">
    <citation type="submission" date="2016-11" db="UniProtKB">
        <authorList>
            <consortium name="WormBaseParasite"/>
        </authorList>
    </citation>
    <scope>IDENTIFICATION</scope>
</reference>
<dbReference type="AlphaFoldDB" id="A0A1I8JA14"/>
<dbReference type="PANTHER" id="PTHR10742:SF410">
    <property type="entry name" value="LYSINE-SPECIFIC HISTONE DEMETHYLASE 2"/>
    <property type="match status" value="1"/>
</dbReference>
<protein>
    <submittedName>
        <fullName evidence="2">FAD-dependent oxidoreductase</fullName>
    </submittedName>
</protein>
<dbReference type="Gene3D" id="3.50.50.60">
    <property type="entry name" value="FAD/NAD(P)-binding domain"/>
    <property type="match status" value="1"/>
</dbReference>
<evidence type="ECO:0000313" key="1">
    <source>
        <dbReference type="Proteomes" id="UP000095280"/>
    </source>
</evidence>
<dbReference type="Pfam" id="PF13450">
    <property type="entry name" value="NAD_binding_8"/>
    <property type="match status" value="1"/>
</dbReference>
<dbReference type="GO" id="GO:0016491">
    <property type="term" value="F:oxidoreductase activity"/>
    <property type="evidence" value="ECO:0007669"/>
    <property type="project" value="TreeGrafter"/>
</dbReference>
<organism evidence="1 2">
    <name type="scientific">Macrostomum lignano</name>
    <dbReference type="NCBI Taxonomy" id="282301"/>
    <lineage>
        <taxon>Eukaryota</taxon>
        <taxon>Metazoa</taxon>
        <taxon>Spiralia</taxon>
        <taxon>Lophotrochozoa</taxon>
        <taxon>Platyhelminthes</taxon>
        <taxon>Rhabditophora</taxon>
        <taxon>Macrostomorpha</taxon>
        <taxon>Macrostomida</taxon>
        <taxon>Macrostomidae</taxon>
        <taxon>Macrostomum</taxon>
    </lineage>
</organism>
<dbReference type="SUPFAM" id="SSF51905">
    <property type="entry name" value="FAD/NAD(P)-binding domain"/>
    <property type="match status" value="1"/>
</dbReference>
<accession>A0A1I8JA14</accession>
<dbReference type="InterPro" id="IPR050281">
    <property type="entry name" value="Flavin_monoamine_oxidase"/>
</dbReference>
<dbReference type="PANTHER" id="PTHR10742">
    <property type="entry name" value="FLAVIN MONOAMINE OXIDASE"/>
    <property type="match status" value="1"/>
</dbReference>